<reference evidence="3" key="1">
    <citation type="submission" date="2022-07" db="EMBL/GenBank/DDBJ databases">
        <title>Phylogenomic reconstructions and comparative analyses of Kickxellomycotina fungi.</title>
        <authorList>
            <person name="Reynolds N.K."/>
            <person name="Stajich J.E."/>
            <person name="Barry K."/>
            <person name="Grigoriev I.V."/>
            <person name="Crous P."/>
            <person name="Smith M.E."/>
        </authorList>
    </citation>
    <scope>NUCLEOTIDE SEQUENCE</scope>
    <source>
        <strain evidence="3">RSA 1196</strain>
    </source>
</reference>
<organism evidence="3 4">
    <name type="scientific">Dispira parvispora</name>
    <dbReference type="NCBI Taxonomy" id="1520584"/>
    <lineage>
        <taxon>Eukaryota</taxon>
        <taxon>Fungi</taxon>
        <taxon>Fungi incertae sedis</taxon>
        <taxon>Zoopagomycota</taxon>
        <taxon>Kickxellomycotina</taxon>
        <taxon>Dimargaritomycetes</taxon>
        <taxon>Dimargaritales</taxon>
        <taxon>Dimargaritaceae</taxon>
        <taxon>Dispira</taxon>
    </lineage>
</organism>
<protein>
    <recommendedName>
        <fullName evidence="2">Fungal-type protein kinase domain-containing protein</fullName>
    </recommendedName>
</protein>
<keyword evidence="4" id="KW-1185">Reference proteome</keyword>
<accession>A0A9W8E5U7</accession>
<name>A0A9W8E5U7_9FUNG</name>
<dbReference type="InterPro" id="IPR040976">
    <property type="entry name" value="Pkinase_fungal"/>
</dbReference>
<dbReference type="PANTHER" id="PTHR38248:SF2">
    <property type="entry name" value="FUNK1 11"/>
    <property type="match status" value="1"/>
</dbReference>
<evidence type="ECO:0000259" key="2">
    <source>
        <dbReference type="Pfam" id="PF17667"/>
    </source>
</evidence>
<gene>
    <name evidence="3" type="ORF">IWQ62_003971</name>
</gene>
<feature type="domain" description="Fungal-type protein kinase" evidence="2">
    <location>
        <begin position="223"/>
        <end position="382"/>
    </location>
</feature>
<dbReference type="Pfam" id="PF17667">
    <property type="entry name" value="Pkinase_fungal"/>
    <property type="match status" value="1"/>
</dbReference>
<feature type="compositionally biased region" description="Low complexity" evidence="1">
    <location>
        <begin position="1"/>
        <end position="19"/>
    </location>
</feature>
<sequence>MEKSTATSSTFSSWDDSASYQGRSTETTDGIRNHEVEHTVEKKLQPDVANLVSKVVGFEELGKYEDVADKVEELITLSTQPASKESKKKGIDEQKQKLCNNARRWLDWKPKDSKPKYERDLYSCFIDYIILISMVLAEKEYSEYDATIERRILPHPEIDVRSDPEADIRYDIVLRCCGLGVNIQQEYGSFKPDANLPDSENKPNKKRKVDEPKPAKCEDSIKYQDQVKDAFGFVKVKKSSTDDDEPYTYAQLGRYVLCALDAQFDRNFMWGITVCGKFVRFILFTHSAAIPSKRLDMRKVKDRKQFVDNYIRLSLCPKYRVGYDPTKTWLSELNRWKVECFDTNRGNSQQGAKGPCETVYVDPKPITPGGSLFGRRTRCHLAS</sequence>
<feature type="region of interest" description="Disordered" evidence="1">
    <location>
        <begin position="1"/>
        <end position="39"/>
    </location>
</feature>
<feature type="non-terminal residue" evidence="3">
    <location>
        <position position="383"/>
    </location>
</feature>
<feature type="region of interest" description="Disordered" evidence="1">
    <location>
        <begin position="190"/>
        <end position="216"/>
    </location>
</feature>
<evidence type="ECO:0000256" key="1">
    <source>
        <dbReference type="SAM" id="MobiDB-lite"/>
    </source>
</evidence>
<evidence type="ECO:0000313" key="4">
    <source>
        <dbReference type="Proteomes" id="UP001150925"/>
    </source>
</evidence>
<proteinExistence type="predicted"/>
<dbReference type="PANTHER" id="PTHR38248">
    <property type="entry name" value="FUNK1 6"/>
    <property type="match status" value="1"/>
</dbReference>
<dbReference type="Proteomes" id="UP001150925">
    <property type="component" value="Unassembled WGS sequence"/>
</dbReference>
<dbReference type="EMBL" id="JANBPY010001193">
    <property type="protein sequence ID" value="KAJ1961143.1"/>
    <property type="molecule type" value="Genomic_DNA"/>
</dbReference>
<comment type="caution">
    <text evidence="3">The sequence shown here is derived from an EMBL/GenBank/DDBJ whole genome shotgun (WGS) entry which is preliminary data.</text>
</comment>
<feature type="compositionally biased region" description="Basic and acidic residues" evidence="1">
    <location>
        <begin position="29"/>
        <end position="39"/>
    </location>
</feature>
<dbReference type="OrthoDB" id="5584477at2759"/>
<feature type="compositionally biased region" description="Basic and acidic residues" evidence="1">
    <location>
        <begin position="199"/>
        <end position="216"/>
    </location>
</feature>
<dbReference type="AlphaFoldDB" id="A0A9W8E5U7"/>
<evidence type="ECO:0000313" key="3">
    <source>
        <dbReference type="EMBL" id="KAJ1961143.1"/>
    </source>
</evidence>